<sequence>MAMATLFRPRFVILTGPGSLMNVCKAIVPRAPPDSTPLAHTRYLHMGLDGNSVATAFTLSLSDLSSLALEHISIDIRGKTLNPREIVASCRIIMRDAPVVLEIPTLETLLVRIPLGNASALHLLQRFARSQPERSAKFIIEEVGLFVRRGPEPESRRERNTMPLRVRQGSSSAISASSPLQVSTDTAFEKAAETYPRAMFEPEFWQAGWSPPQRCLSERMESRATEWKSSPGVVKIIREFAGSNPFSAS</sequence>
<feature type="region of interest" description="Disordered" evidence="1">
    <location>
        <begin position="151"/>
        <end position="178"/>
    </location>
</feature>
<accession>A0A165FYA1</accession>
<evidence type="ECO:0000313" key="2">
    <source>
        <dbReference type="EMBL" id="KZV89708.1"/>
    </source>
</evidence>
<reference evidence="2 3" key="1">
    <citation type="journal article" date="2016" name="Mol. Biol. Evol.">
        <title>Comparative Genomics of Early-Diverging Mushroom-Forming Fungi Provides Insights into the Origins of Lignocellulose Decay Capabilities.</title>
        <authorList>
            <person name="Nagy L.G."/>
            <person name="Riley R."/>
            <person name="Tritt A."/>
            <person name="Adam C."/>
            <person name="Daum C."/>
            <person name="Floudas D."/>
            <person name="Sun H."/>
            <person name="Yadav J.S."/>
            <person name="Pangilinan J."/>
            <person name="Larsson K.H."/>
            <person name="Matsuura K."/>
            <person name="Barry K."/>
            <person name="Labutti K."/>
            <person name="Kuo R."/>
            <person name="Ohm R.A."/>
            <person name="Bhattacharya S.S."/>
            <person name="Shirouzu T."/>
            <person name="Yoshinaga Y."/>
            <person name="Martin F.M."/>
            <person name="Grigoriev I.V."/>
            <person name="Hibbett D.S."/>
        </authorList>
    </citation>
    <scope>NUCLEOTIDE SEQUENCE [LARGE SCALE GENOMIC DNA]</scope>
    <source>
        <strain evidence="2 3">HHB12029</strain>
    </source>
</reference>
<evidence type="ECO:0000313" key="3">
    <source>
        <dbReference type="Proteomes" id="UP000077266"/>
    </source>
</evidence>
<name>A0A165FYA1_EXIGL</name>
<dbReference type="EMBL" id="KV426066">
    <property type="protein sequence ID" value="KZV89708.1"/>
    <property type="molecule type" value="Genomic_DNA"/>
</dbReference>
<dbReference type="AlphaFoldDB" id="A0A165FYA1"/>
<keyword evidence="3" id="KW-1185">Reference proteome</keyword>
<protein>
    <submittedName>
        <fullName evidence="2">Uncharacterized protein</fullName>
    </submittedName>
</protein>
<proteinExistence type="predicted"/>
<dbReference type="Proteomes" id="UP000077266">
    <property type="component" value="Unassembled WGS sequence"/>
</dbReference>
<evidence type="ECO:0000256" key="1">
    <source>
        <dbReference type="SAM" id="MobiDB-lite"/>
    </source>
</evidence>
<organism evidence="2 3">
    <name type="scientific">Exidia glandulosa HHB12029</name>
    <dbReference type="NCBI Taxonomy" id="1314781"/>
    <lineage>
        <taxon>Eukaryota</taxon>
        <taxon>Fungi</taxon>
        <taxon>Dikarya</taxon>
        <taxon>Basidiomycota</taxon>
        <taxon>Agaricomycotina</taxon>
        <taxon>Agaricomycetes</taxon>
        <taxon>Auriculariales</taxon>
        <taxon>Exidiaceae</taxon>
        <taxon>Exidia</taxon>
    </lineage>
</organism>
<gene>
    <name evidence="2" type="ORF">EXIGLDRAFT_771530</name>
</gene>
<feature type="compositionally biased region" description="Basic and acidic residues" evidence="1">
    <location>
        <begin position="151"/>
        <end position="160"/>
    </location>
</feature>
<dbReference type="InParanoid" id="A0A165FYA1"/>